<evidence type="ECO:0000313" key="3">
    <source>
        <dbReference type="Proteomes" id="UP000564644"/>
    </source>
</evidence>
<evidence type="ECO:0000259" key="1">
    <source>
        <dbReference type="Pfam" id="PF13556"/>
    </source>
</evidence>
<sequence>MSAIPRKDSMSGLFAGASDKSFVPTALEETVRLSDLHARIQRLSRLLLEGGGLYAFVDEMQTLLGQPAALVLEPDRIWLSADLREGEPDRERKLLLAMLPPSVSGEPQAAGYVKLTDGGRAFVSPLSAVGGKRASLVLLERRRPFEAIDAASVERLAPLAGLELANVEAVREVESRYLDRFLQDWLNGKIVSENDWKLRAEVCGCVLPKRAKLCAALVGFSGPEVPSGERLAELAALIRSASFHQAEPPLAVPVGAELALIVPVPFPLSHQRELHAAAPADSALRGLLGELRSLTGDAGLRLFAGRAIERPELLPVSLSQARRARQVSEVCGMAEDSVTYDRLGVYSLLYLIPSGEEREQFLQRYSQPLQQADRRGGGRLAETLEMFFRCNGNIKLTSKRLFAHYNTVVYRLEKIQQILSVSLDDPEDRLQLQLALRLGQMSSGSAETN</sequence>
<gene>
    <name evidence="2" type="ORF">H7C18_11885</name>
</gene>
<dbReference type="PANTHER" id="PTHR33744">
    <property type="entry name" value="CARBOHYDRATE DIACID REGULATOR"/>
    <property type="match status" value="1"/>
</dbReference>
<evidence type="ECO:0000313" key="2">
    <source>
        <dbReference type="EMBL" id="MBB6731611.1"/>
    </source>
</evidence>
<feature type="domain" description="PucR C-terminal helix-turn-helix" evidence="1">
    <location>
        <begin position="380"/>
        <end position="438"/>
    </location>
</feature>
<dbReference type="Pfam" id="PF13556">
    <property type="entry name" value="HTH_30"/>
    <property type="match status" value="1"/>
</dbReference>
<protein>
    <submittedName>
        <fullName evidence="2">Helix-turn-helix domain-containing protein</fullName>
    </submittedName>
</protein>
<dbReference type="InterPro" id="IPR025736">
    <property type="entry name" value="PucR_C-HTH_dom"/>
</dbReference>
<dbReference type="EMBL" id="JACJVO010000013">
    <property type="protein sequence ID" value="MBB6731611.1"/>
    <property type="molecule type" value="Genomic_DNA"/>
</dbReference>
<proteinExistence type="predicted"/>
<dbReference type="InterPro" id="IPR051448">
    <property type="entry name" value="CdaR-like_regulators"/>
</dbReference>
<keyword evidence="3" id="KW-1185">Reference proteome</keyword>
<reference evidence="2 3" key="1">
    <citation type="submission" date="2020-08" db="EMBL/GenBank/DDBJ databases">
        <title>Cohnella phylogeny.</title>
        <authorList>
            <person name="Dunlap C."/>
        </authorList>
    </citation>
    <scope>NUCLEOTIDE SEQUENCE [LARGE SCALE GENOMIC DNA]</scope>
    <source>
        <strain evidence="2 3">CBP 2801</strain>
    </source>
</reference>
<dbReference type="Gene3D" id="1.10.10.2840">
    <property type="entry name" value="PucR C-terminal helix-turn-helix domain"/>
    <property type="match status" value="1"/>
</dbReference>
<organism evidence="2 3">
    <name type="scientific">Cohnella zeiphila</name>
    <dbReference type="NCBI Taxonomy" id="2761120"/>
    <lineage>
        <taxon>Bacteria</taxon>
        <taxon>Bacillati</taxon>
        <taxon>Bacillota</taxon>
        <taxon>Bacilli</taxon>
        <taxon>Bacillales</taxon>
        <taxon>Paenibacillaceae</taxon>
        <taxon>Cohnella</taxon>
    </lineage>
</organism>
<dbReference type="Proteomes" id="UP000564644">
    <property type="component" value="Unassembled WGS sequence"/>
</dbReference>
<dbReference type="RefSeq" id="WP_185129286.1">
    <property type="nucleotide sequence ID" value="NZ_JACJVO010000013.1"/>
</dbReference>
<dbReference type="AlphaFoldDB" id="A0A7X0SKH9"/>
<dbReference type="PANTHER" id="PTHR33744:SF7">
    <property type="entry name" value="PUCR FAMILY TRANSCRIPTIONAL REGULATOR"/>
    <property type="match status" value="1"/>
</dbReference>
<dbReference type="InterPro" id="IPR042070">
    <property type="entry name" value="PucR_C-HTH_sf"/>
</dbReference>
<name>A0A7X0SKH9_9BACL</name>
<comment type="caution">
    <text evidence="2">The sequence shown here is derived from an EMBL/GenBank/DDBJ whole genome shotgun (WGS) entry which is preliminary data.</text>
</comment>
<accession>A0A7X0SKH9</accession>